<dbReference type="GO" id="GO:0005730">
    <property type="term" value="C:nucleolus"/>
    <property type="evidence" value="ECO:0007669"/>
    <property type="project" value="TreeGrafter"/>
</dbReference>
<evidence type="ECO:0000256" key="1">
    <source>
        <dbReference type="ARBA" id="ARBA00004123"/>
    </source>
</evidence>
<accession>A0A6A4Z963</accession>
<feature type="region of interest" description="Disordered" evidence="4">
    <location>
        <begin position="609"/>
        <end position="631"/>
    </location>
</feature>
<dbReference type="Proteomes" id="UP000469452">
    <property type="component" value="Unassembled WGS sequence"/>
</dbReference>
<dbReference type="GO" id="GO:0030687">
    <property type="term" value="C:preribosome, large subunit precursor"/>
    <property type="evidence" value="ECO:0007669"/>
    <property type="project" value="TreeGrafter"/>
</dbReference>
<dbReference type="PANTHER" id="PTHR23405">
    <property type="entry name" value="MAINTENANCE OF KILLER 16 MAK16 PROTEIN-RELATED"/>
    <property type="match status" value="1"/>
</dbReference>
<comment type="caution">
    <text evidence="6">The sequence shown here is derived from an EMBL/GenBank/DDBJ whole genome shotgun (WGS) entry which is preliminary data.</text>
</comment>
<feature type="non-terminal residue" evidence="6">
    <location>
        <position position="631"/>
    </location>
</feature>
<dbReference type="GO" id="GO:0000470">
    <property type="term" value="P:maturation of LSU-rRNA"/>
    <property type="evidence" value="ECO:0007669"/>
    <property type="project" value="TreeGrafter"/>
</dbReference>
<evidence type="ECO:0000256" key="3">
    <source>
        <dbReference type="ARBA" id="ARBA00023242"/>
    </source>
</evidence>
<dbReference type="Gene3D" id="3.30.390.110">
    <property type="match status" value="1"/>
</dbReference>
<proteinExistence type="inferred from homology"/>
<name>A0A6A4Z963_APHAT</name>
<dbReference type="InterPro" id="IPR029004">
    <property type="entry name" value="Ribosomal_eL28/Mak16"/>
</dbReference>
<dbReference type="FunFam" id="3.30.390.110:FF:000001">
    <property type="entry name" value="Protein MAK16 homolog"/>
    <property type="match status" value="1"/>
</dbReference>
<dbReference type="AlphaFoldDB" id="A0A6A4Z963"/>
<dbReference type="InterPro" id="IPR006958">
    <property type="entry name" value="Mak16"/>
</dbReference>
<evidence type="ECO:0000259" key="5">
    <source>
        <dbReference type="Pfam" id="PF01778"/>
    </source>
</evidence>
<evidence type="ECO:0000313" key="6">
    <source>
        <dbReference type="EMBL" id="KAF0707051.1"/>
    </source>
</evidence>
<organism evidence="6 7">
    <name type="scientific">Aphanomyces astaci</name>
    <name type="common">Crayfish plague agent</name>
    <dbReference type="NCBI Taxonomy" id="112090"/>
    <lineage>
        <taxon>Eukaryota</taxon>
        <taxon>Sar</taxon>
        <taxon>Stramenopiles</taxon>
        <taxon>Oomycota</taxon>
        <taxon>Saprolegniomycetes</taxon>
        <taxon>Saprolegniales</taxon>
        <taxon>Verrucalvaceae</taxon>
        <taxon>Aphanomyces</taxon>
    </lineage>
</organism>
<dbReference type="PANTHER" id="PTHR23405:SF4">
    <property type="entry name" value="PROTEIN MAK16 HOMOLOG"/>
    <property type="match status" value="1"/>
</dbReference>
<dbReference type="Pfam" id="PF01778">
    <property type="entry name" value="Ribosomal_L28e"/>
    <property type="match status" value="1"/>
</dbReference>
<sequence length="631" mass="74641">MILSKLWHYTAVIPVPSALAKQWQTMLTKYILGRRVRREDRFIAPTNYGLAYNRLVGLRVPHIPSQLRAQCVRRLQLLVLSDSEDVGMWSILPKELWERCTRPFHRPRRWDALFYAPNIRTSLLTLSVLPPFWLHVWAEWGKVPTTTLWQSSPTVDQLLTAPLWLQRHSLFLVPTLECDTSLAIALRSHRGWYQYLAECGIHSLEDFLTPTRTWPSREEFTLQQIDFVDNYDRREPRPTSFDRFYNFVTLIVRRVCDIIGRSVNDPFPPCNGDCLSFTNTFQQQPTPFHLWPKQVIKNVCFHPPPLTKQHPLLSADRNTNTKIRTYMRETLTPLLNLPPPVQGDLWWRLMFRMLPVNYSLFFLQDTHPNIMECSYPGCVAPVWAWHSAPWRQFGLSFTWTTISDLDLVVILRKLWALLVAVTLHSLWRHRNNTRLREGSSFCRNEYNVTGLCNRQSCPLANSRYATIREHNGVCFLYMKTIERAHSPKNLWEKIKLSKNYTKSLAQLDEHLQYWPKKLLHRNKQRLTKIHQYLMRMRKLRMKTKPNLVVISKKIERRESRREEKAKVAAKLGTSSKTSIEKELLERLQKGTYGDIYNFPEREFTKLLDEHEEIESEQSEDEEVEEEVEYVE</sequence>
<dbReference type="GO" id="GO:0000460">
    <property type="term" value="P:maturation of 5.8S rRNA"/>
    <property type="evidence" value="ECO:0007669"/>
    <property type="project" value="TreeGrafter"/>
</dbReference>
<evidence type="ECO:0000256" key="4">
    <source>
        <dbReference type="SAM" id="MobiDB-lite"/>
    </source>
</evidence>
<feature type="domain" description="Ribosomal eL28/Mak16" evidence="5">
    <location>
        <begin position="434"/>
        <end position="532"/>
    </location>
</feature>
<dbReference type="VEuPathDB" id="FungiDB:H257_05683"/>
<dbReference type="Pfam" id="PF04874">
    <property type="entry name" value="Mak16"/>
    <property type="match status" value="1"/>
</dbReference>
<gene>
    <name evidence="6" type="ORF">AaE_013793</name>
</gene>
<comment type="subcellular location">
    <subcellularLocation>
        <location evidence="1">Nucleus</location>
    </subcellularLocation>
</comment>
<dbReference type="EMBL" id="VJMI01019550">
    <property type="protein sequence ID" value="KAF0707051.1"/>
    <property type="molecule type" value="Genomic_DNA"/>
</dbReference>
<evidence type="ECO:0000313" key="7">
    <source>
        <dbReference type="Proteomes" id="UP000469452"/>
    </source>
</evidence>
<protein>
    <recommendedName>
        <fullName evidence="5">Ribosomal eL28/Mak16 domain-containing protein</fullName>
    </recommendedName>
</protein>
<reference evidence="6 7" key="1">
    <citation type="submission" date="2019-06" db="EMBL/GenBank/DDBJ databases">
        <title>Genomics analysis of Aphanomyces spp. identifies a new class of oomycete effector associated with host adaptation.</title>
        <authorList>
            <person name="Gaulin E."/>
        </authorList>
    </citation>
    <scope>NUCLEOTIDE SEQUENCE [LARGE SCALE GENOMIC DNA]</scope>
    <source>
        <strain evidence="6 7">E</strain>
    </source>
</reference>
<evidence type="ECO:0000256" key="2">
    <source>
        <dbReference type="ARBA" id="ARBA00005514"/>
    </source>
</evidence>
<comment type="similarity">
    <text evidence="2">Belongs to the MAK16 family.</text>
</comment>
<keyword evidence="3" id="KW-0539">Nucleus</keyword>